<evidence type="ECO:0000259" key="5">
    <source>
        <dbReference type="Pfam" id="PF00294"/>
    </source>
</evidence>
<dbReference type="SUPFAM" id="SSF53613">
    <property type="entry name" value="Ribokinase-like"/>
    <property type="match status" value="1"/>
</dbReference>
<evidence type="ECO:0000313" key="6">
    <source>
        <dbReference type="EMBL" id="MFC5639029.1"/>
    </source>
</evidence>
<dbReference type="RefSeq" id="WP_381030682.1">
    <property type="nucleotide sequence ID" value="NZ_JBHSNY010000016.1"/>
</dbReference>
<organism evidence="6 7">
    <name type="scientific">Streptomyces bullii</name>
    <dbReference type="NCBI Taxonomy" id="349910"/>
    <lineage>
        <taxon>Bacteria</taxon>
        <taxon>Bacillati</taxon>
        <taxon>Actinomycetota</taxon>
        <taxon>Actinomycetes</taxon>
        <taxon>Kitasatosporales</taxon>
        <taxon>Streptomycetaceae</taxon>
        <taxon>Streptomyces</taxon>
    </lineage>
</organism>
<dbReference type="PANTHER" id="PTHR43085:SF57">
    <property type="entry name" value="CARBOHYDRATE KINASE PFKB DOMAIN-CONTAINING PROTEIN"/>
    <property type="match status" value="1"/>
</dbReference>
<dbReference type="Proteomes" id="UP001596154">
    <property type="component" value="Unassembled WGS sequence"/>
</dbReference>
<evidence type="ECO:0000256" key="3">
    <source>
        <dbReference type="ARBA" id="ARBA00022777"/>
    </source>
</evidence>
<keyword evidence="3 6" id="KW-0418">Kinase</keyword>
<evidence type="ECO:0000256" key="4">
    <source>
        <dbReference type="SAM" id="MobiDB-lite"/>
    </source>
</evidence>
<evidence type="ECO:0000256" key="2">
    <source>
        <dbReference type="ARBA" id="ARBA00022679"/>
    </source>
</evidence>
<dbReference type="Pfam" id="PF00294">
    <property type="entry name" value="PfkB"/>
    <property type="match status" value="1"/>
</dbReference>
<reference evidence="7" key="1">
    <citation type="journal article" date="2019" name="Int. J. Syst. Evol. Microbiol.">
        <title>The Global Catalogue of Microorganisms (GCM) 10K type strain sequencing project: providing services to taxonomists for standard genome sequencing and annotation.</title>
        <authorList>
            <consortium name="The Broad Institute Genomics Platform"/>
            <consortium name="The Broad Institute Genome Sequencing Center for Infectious Disease"/>
            <person name="Wu L."/>
            <person name="Ma J."/>
        </authorList>
    </citation>
    <scope>NUCLEOTIDE SEQUENCE [LARGE SCALE GENOMIC DNA]</scope>
    <source>
        <strain evidence="7">CGMCC 4.7248</strain>
    </source>
</reference>
<comment type="similarity">
    <text evidence="1">Belongs to the carbohydrate kinase PfkB family.</text>
</comment>
<accession>A0ABW0V277</accession>
<keyword evidence="7" id="KW-1185">Reference proteome</keyword>
<feature type="region of interest" description="Disordered" evidence="4">
    <location>
        <begin position="251"/>
        <end position="275"/>
    </location>
</feature>
<protein>
    <submittedName>
        <fullName evidence="6">Carbohydrate kinase family protein</fullName>
        <ecNumber evidence="6">2.7.1.-</ecNumber>
    </submittedName>
</protein>
<gene>
    <name evidence="6" type="ORF">ACFPZJ_35805</name>
</gene>
<dbReference type="EC" id="2.7.1.-" evidence="6"/>
<evidence type="ECO:0000313" key="7">
    <source>
        <dbReference type="Proteomes" id="UP001596154"/>
    </source>
</evidence>
<evidence type="ECO:0000256" key="1">
    <source>
        <dbReference type="ARBA" id="ARBA00010688"/>
    </source>
</evidence>
<sequence>MQRTIVIGNISLDEIYRPGHPPVRQLGGAALHLAAAAARAGLPVAPAAAVGDDLAGLPDALRLPALDWSLLHHAPEPSAAFTIHYDDTGTVTAVDTATGAARHLTAHALHLIHCHPEGAFHISCRRPLYVPAVLQALTAQGCSFSLDFHLPSAPQLIPEATPWLRHATTIFVNAEEHTLLTHHAGPQPCPETVVTDGPRPARVLQPGRAQRPVTPPAVPTIRQITGAGDTLAGTYLAHRARRIPPAAALSRAVQAASHHTAQRPLTLPEPRRAPS</sequence>
<dbReference type="InterPro" id="IPR050306">
    <property type="entry name" value="PfkB_Carbo_kinase"/>
</dbReference>
<dbReference type="GO" id="GO:0016301">
    <property type="term" value="F:kinase activity"/>
    <property type="evidence" value="ECO:0007669"/>
    <property type="project" value="UniProtKB-KW"/>
</dbReference>
<proteinExistence type="inferred from homology"/>
<dbReference type="InterPro" id="IPR011611">
    <property type="entry name" value="PfkB_dom"/>
</dbReference>
<dbReference type="InterPro" id="IPR029056">
    <property type="entry name" value="Ribokinase-like"/>
</dbReference>
<keyword evidence="2 6" id="KW-0808">Transferase</keyword>
<dbReference type="PANTHER" id="PTHR43085">
    <property type="entry name" value="HEXOKINASE FAMILY MEMBER"/>
    <property type="match status" value="1"/>
</dbReference>
<name>A0ABW0V277_9ACTN</name>
<dbReference type="Gene3D" id="3.40.1190.20">
    <property type="match status" value="1"/>
</dbReference>
<comment type="caution">
    <text evidence="6">The sequence shown here is derived from an EMBL/GenBank/DDBJ whole genome shotgun (WGS) entry which is preliminary data.</text>
</comment>
<dbReference type="EMBL" id="JBHSNY010000016">
    <property type="protein sequence ID" value="MFC5639029.1"/>
    <property type="molecule type" value="Genomic_DNA"/>
</dbReference>
<feature type="domain" description="Carbohydrate kinase PfkB" evidence="5">
    <location>
        <begin position="23"/>
        <end position="259"/>
    </location>
</feature>